<feature type="region of interest" description="Disordered" evidence="1">
    <location>
        <begin position="79"/>
        <end position="135"/>
    </location>
</feature>
<dbReference type="Proteomes" id="UP001596044">
    <property type="component" value="Unassembled WGS sequence"/>
</dbReference>
<feature type="compositionally biased region" description="Pro residues" evidence="1">
    <location>
        <begin position="95"/>
        <end position="111"/>
    </location>
</feature>
<feature type="compositionally biased region" description="Low complexity" evidence="1">
    <location>
        <begin position="85"/>
        <end position="94"/>
    </location>
</feature>
<proteinExistence type="predicted"/>
<feature type="compositionally biased region" description="Low complexity" evidence="1">
    <location>
        <begin position="117"/>
        <end position="126"/>
    </location>
</feature>
<evidence type="ECO:0000313" key="3">
    <source>
        <dbReference type="Proteomes" id="UP001596044"/>
    </source>
</evidence>
<evidence type="ECO:0000256" key="1">
    <source>
        <dbReference type="SAM" id="MobiDB-lite"/>
    </source>
</evidence>
<keyword evidence="3" id="KW-1185">Reference proteome</keyword>
<dbReference type="EMBL" id="JBHSMJ010000004">
    <property type="protein sequence ID" value="MFC5446819.1"/>
    <property type="molecule type" value="Genomic_DNA"/>
</dbReference>
<organism evidence="2 3">
    <name type="scientific">Paenibacillus aestuarii</name>
    <dbReference type="NCBI Taxonomy" id="516965"/>
    <lineage>
        <taxon>Bacteria</taxon>
        <taxon>Bacillati</taxon>
        <taxon>Bacillota</taxon>
        <taxon>Bacilli</taxon>
        <taxon>Bacillales</taxon>
        <taxon>Paenibacillaceae</taxon>
        <taxon>Paenibacillus</taxon>
    </lineage>
</organism>
<evidence type="ECO:0008006" key="4">
    <source>
        <dbReference type="Google" id="ProtNLM"/>
    </source>
</evidence>
<name>A0ABW0K0L5_9BACL</name>
<accession>A0ABW0K0L5</accession>
<gene>
    <name evidence="2" type="ORF">ACFPOG_00950</name>
</gene>
<comment type="caution">
    <text evidence="2">The sequence shown here is derived from an EMBL/GenBank/DDBJ whole genome shotgun (WGS) entry which is preliminary data.</text>
</comment>
<protein>
    <recommendedName>
        <fullName evidence="4">Transporter</fullName>
    </recommendedName>
</protein>
<evidence type="ECO:0000313" key="2">
    <source>
        <dbReference type="EMBL" id="MFC5446819.1"/>
    </source>
</evidence>
<sequence>MSPKKTQEVRDIDNELPQTFDAVQGTSAPYADPNAPAYPYSAGYAPYGYAWVPVYDPRSFGGFPGGGMPGFPFPGMGGAPGFPGMPGTPSFPGGQPSPFPGPGSSPFPGGPGGPGASGAPAGMQAPSSPPPSFIPQKPVSATGGAAFAVDPGGIRRCMFRFTYVWMSNGQSFWFFPVFVGRNSVTGFRWTGFSWMYFGVDLRFIEAFTC</sequence>
<dbReference type="RefSeq" id="WP_270880484.1">
    <property type="nucleotide sequence ID" value="NZ_JAQFVF010000033.1"/>
</dbReference>
<reference evidence="3" key="1">
    <citation type="journal article" date="2019" name="Int. J. Syst. Evol. Microbiol.">
        <title>The Global Catalogue of Microorganisms (GCM) 10K type strain sequencing project: providing services to taxonomists for standard genome sequencing and annotation.</title>
        <authorList>
            <consortium name="The Broad Institute Genomics Platform"/>
            <consortium name="The Broad Institute Genome Sequencing Center for Infectious Disease"/>
            <person name="Wu L."/>
            <person name="Ma J."/>
        </authorList>
    </citation>
    <scope>NUCLEOTIDE SEQUENCE [LARGE SCALE GENOMIC DNA]</scope>
    <source>
        <strain evidence="3">KACC 11904</strain>
    </source>
</reference>